<evidence type="ECO:0008006" key="6">
    <source>
        <dbReference type="Google" id="ProtNLM"/>
    </source>
</evidence>
<keyword evidence="3" id="KW-0325">Glycoprotein</keyword>
<evidence type="ECO:0000256" key="4">
    <source>
        <dbReference type="PROSITE-ProRule" id="PRU00803"/>
    </source>
</evidence>
<feature type="repeat" description="FG-GAP" evidence="4">
    <location>
        <begin position="32"/>
        <end position="91"/>
    </location>
</feature>
<dbReference type="GO" id="GO:0007229">
    <property type="term" value="P:integrin-mediated signaling pathway"/>
    <property type="evidence" value="ECO:0007669"/>
    <property type="project" value="TreeGrafter"/>
</dbReference>
<feature type="non-terminal residue" evidence="5">
    <location>
        <position position="102"/>
    </location>
</feature>
<dbReference type="InterPro" id="IPR028994">
    <property type="entry name" value="Integrin_alpha_N"/>
</dbReference>
<dbReference type="SUPFAM" id="SSF69318">
    <property type="entry name" value="Integrin alpha N-terminal domain"/>
    <property type="match status" value="1"/>
</dbReference>
<dbReference type="GO" id="GO:0009897">
    <property type="term" value="C:external side of plasma membrane"/>
    <property type="evidence" value="ECO:0007669"/>
    <property type="project" value="TreeGrafter"/>
</dbReference>
<dbReference type="GO" id="GO:0007160">
    <property type="term" value="P:cell-matrix adhesion"/>
    <property type="evidence" value="ECO:0007669"/>
    <property type="project" value="TreeGrafter"/>
</dbReference>
<keyword evidence="2" id="KW-0677">Repeat</keyword>
<dbReference type="EMBL" id="HACG01014000">
    <property type="protein sequence ID" value="CEK60865.1"/>
    <property type="molecule type" value="Transcribed_RNA"/>
</dbReference>
<dbReference type="InterPro" id="IPR013519">
    <property type="entry name" value="Int_alpha_beta-p"/>
</dbReference>
<dbReference type="InterPro" id="IPR013517">
    <property type="entry name" value="FG-GAP"/>
</dbReference>
<dbReference type="GO" id="GO:0098609">
    <property type="term" value="P:cell-cell adhesion"/>
    <property type="evidence" value="ECO:0007669"/>
    <property type="project" value="TreeGrafter"/>
</dbReference>
<dbReference type="GO" id="GO:0005178">
    <property type="term" value="F:integrin binding"/>
    <property type="evidence" value="ECO:0007669"/>
    <property type="project" value="TreeGrafter"/>
</dbReference>
<gene>
    <name evidence="5" type="primary">ORF40584</name>
</gene>
<dbReference type="PROSITE" id="PS51470">
    <property type="entry name" value="FG_GAP"/>
    <property type="match status" value="1"/>
</dbReference>
<reference evidence="5" key="1">
    <citation type="submission" date="2014-12" db="EMBL/GenBank/DDBJ databases">
        <title>Insight into the proteome of Arion vulgaris.</title>
        <authorList>
            <person name="Aradska J."/>
            <person name="Bulat T."/>
            <person name="Smidak R."/>
            <person name="Sarate P."/>
            <person name="Gangsoo J."/>
            <person name="Sialana F."/>
            <person name="Bilban M."/>
            <person name="Lubec G."/>
        </authorList>
    </citation>
    <scope>NUCLEOTIDE SEQUENCE</scope>
    <source>
        <tissue evidence="5">Skin</tissue>
    </source>
</reference>
<dbReference type="Pfam" id="PF01839">
    <property type="entry name" value="FG-GAP"/>
    <property type="match status" value="1"/>
</dbReference>
<feature type="non-terminal residue" evidence="5">
    <location>
        <position position="1"/>
    </location>
</feature>
<dbReference type="Gene3D" id="2.130.10.130">
    <property type="entry name" value="Integrin alpha, N-terminal"/>
    <property type="match status" value="1"/>
</dbReference>
<dbReference type="GO" id="GO:0033627">
    <property type="term" value="P:cell adhesion mediated by integrin"/>
    <property type="evidence" value="ECO:0007669"/>
    <property type="project" value="TreeGrafter"/>
</dbReference>
<dbReference type="AlphaFoldDB" id="A0A0B6YZF2"/>
<dbReference type="PANTHER" id="PTHR23220:SF122">
    <property type="entry name" value="INTEGRIN ALPHA-PS1"/>
    <property type="match status" value="1"/>
</dbReference>
<proteinExistence type="predicted"/>
<evidence type="ECO:0000313" key="5">
    <source>
        <dbReference type="EMBL" id="CEK60865.1"/>
    </source>
</evidence>
<name>A0A0B6YZF2_9EUPU</name>
<organism evidence="5">
    <name type="scientific">Arion vulgaris</name>
    <dbReference type="NCBI Taxonomy" id="1028688"/>
    <lineage>
        <taxon>Eukaryota</taxon>
        <taxon>Metazoa</taxon>
        <taxon>Spiralia</taxon>
        <taxon>Lophotrochozoa</taxon>
        <taxon>Mollusca</taxon>
        <taxon>Gastropoda</taxon>
        <taxon>Heterobranchia</taxon>
        <taxon>Euthyneura</taxon>
        <taxon>Panpulmonata</taxon>
        <taxon>Eupulmonata</taxon>
        <taxon>Stylommatophora</taxon>
        <taxon>Helicina</taxon>
        <taxon>Arionoidea</taxon>
        <taxon>Arionidae</taxon>
        <taxon>Arion</taxon>
    </lineage>
</organism>
<protein>
    <recommendedName>
        <fullName evidence="6">Integrin alpha-2 domain-containing protein</fullName>
    </recommendedName>
</protein>
<evidence type="ECO:0000256" key="2">
    <source>
        <dbReference type="ARBA" id="ARBA00022737"/>
    </source>
</evidence>
<dbReference type="PANTHER" id="PTHR23220">
    <property type="entry name" value="INTEGRIN ALPHA"/>
    <property type="match status" value="1"/>
</dbReference>
<sequence length="102" mass="11361">RTLYYVSGAPKSNNKGEVIFFKQVPVETLRYEPPQIIQGSVEFSGYGSSLESVDLNNDGYDDLIVGAPYYYKKNRGGAFYVYLGGNKMITSDTKPTEVLSRS</sequence>
<dbReference type="GO" id="GO:0008305">
    <property type="term" value="C:integrin complex"/>
    <property type="evidence" value="ECO:0007669"/>
    <property type="project" value="TreeGrafter"/>
</dbReference>
<evidence type="ECO:0000256" key="3">
    <source>
        <dbReference type="ARBA" id="ARBA00023180"/>
    </source>
</evidence>
<accession>A0A0B6YZF2</accession>
<keyword evidence="1" id="KW-0732">Signal</keyword>
<dbReference type="SMART" id="SM00191">
    <property type="entry name" value="Int_alpha"/>
    <property type="match status" value="1"/>
</dbReference>
<evidence type="ECO:0000256" key="1">
    <source>
        <dbReference type="ARBA" id="ARBA00022729"/>
    </source>
</evidence>